<evidence type="ECO:0000313" key="3">
    <source>
        <dbReference type="Proteomes" id="UP000595101"/>
    </source>
</evidence>
<dbReference type="PANTHER" id="PTHR40115">
    <property type="entry name" value="INNER MEMBRANE PROTEIN WITH PEPSY TM HELIX"/>
    <property type="match status" value="1"/>
</dbReference>
<dbReference type="KEGG" id="aall:I6G90_02130"/>
<reference evidence="2 3" key="1">
    <citation type="submission" date="2020-12" db="EMBL/GenBank/DDBJ databases">
        <title>FDA dAtabase for Regulatory Grade micrObial Sequences (FDA-ARGOS): Supporting development and validation of Infectious Disease Dx tests.</title>
        <authorList>
            <person name="Sproer C."/>
            <person name="Gronow S."/>
            <person name="Severitt S."/>
            <person name="Schroder I."/>
            <person name="Tallon L."/>
            <person name="Sadzewicz L."/>
            <person name="Zhao X."/>
            <person name="Boylan J."/>
            <person name="Ott S."/>
            <person name="Bowen H."/>
            <person name="Vavikolanu K."/>
            <person name="Mehta A."/>
            <person name="Aluvathingal J."/>
            <person name="Nadendla S."/>
            <person name="Lowell S."/>
            <person name="Myers T."/>
            <person name="Yan Y."/>
            <person name="Sichtig H."/>
        </authorList>
    </citation>
    <scope>NUCLEOTIDE SEQUENCE [LARGE SCALE GENOMIC DNA]</scope>
    <source>
        <strain evidence="2 3">FDAARGOS_933</strain>
    </source>
</reference>
<keyword evidence="1" id="KW-1133">Transmembrane helix</keyword>
<dbReference type="InterPro" id="IPR032307">
    <property type="entry name" value="PepSY_TM-like_2"/>
</dbReference>
<feature type="transmembrane region" description="Helical" evidence="1">
    <location>
        <begin position="156"/>
        <end position="177"/>
    </location>
</feature>
<dbReference type="AlphaFoldDB" id="A0A7T2UNB8"/>
<organism evidence="2 3">
    <name type="scientific">Aeromonas allosaccharophila</name>
    <dbReference type="NCBI Taxonomy" id="656"/>
    <lineage>
        <taxon>Bacteria</taxon>
        <taxon>Pseudomonadati</taxon>
        <taxon>Pseudomonadota</taxon>
        <taxon>Gammaproteobacteria</taxon>
        <taxon>Aeromonadales</taxon>
        <taxon>Aeromonadaceae</taxon>
        <taxon>Aeromonas</taxon>
    </lineage>
</organism>
<gene>
    <name evidence="2" type="ORF">I6G90_02130</name>
</gene>
<dbReference type="PANTHER" id="PTHR40115:SF1">
    <property type="entry name" value="INNER MEMBRANE PROTEIN WITH PEPSY TM HELIX"/>
    <property type="match status" value="1"/>
</dbReference>
<sequence>MSSHSARPHHVPRWVRPLHTYSSMLMLMVMLFFTLTGLTLNNRQWLPAPSPLIQQQLSLPPLWAETGLWQEDPLLAGTQLFHWLRQQHGLEGGEMVMEWNAEEQLLTLDIKRPGGYSLVEIEPALAEVRIETQPSGVLAVLNDLHMGRYSGEMWRWFIDLSSLVMLLFTLTGFWLVLSRRNRRTSLFGLSVTGAALMGVLYFVILYY</sequence>
<evidence type="ECO:0000313" key="2">
    <source>
        <dbReference type="EMBL" id="QPR55265.1"/>
    </source>
</evidence>
<name>A0A7T2UNB8_9GAMM</name>
<keyword evidence="1" id="KW-0812">Transmembrane</keyword>
<feature type="transmembrane region" description="Helical" evidence="1">
    <location>
        <begin position="186"/>
        <end position="206"/>
    </location>
</feature>
<feature type="transmembrane region" description="Helical" evidence="1">
    <location>
        <begin position="21"/>
        <end position="40"/>
    </location>
</feature>
<dbReference type="EMBL" id="CP065745">
    <property type="protein sequence ID" value="QPR55265.1"/>
    <property type="molecule type" value="Genomic_DNA"/>
</dbReference>
<dbReference type="RefSeq" id="WP_197929539.1">
    <property type="nucleotide sequence ID" value="NZ_CP065745.1"/>
</dbReference>
<dbReference type="Pfam" id="PF16357">
    <property type="entry name" value="PepSY_TM_like_2"/>
    <property type="match status" value="1"/>
</dbReference>
<evidence type="ECO:0000256" key="1">
    <source>
        <dbReference type="SAM" id="Phobius"/>
    </source>
</evidence>
<accession>A0A7T2UNB8</accession>
<keyword evidence="1" id="KW-0472">Membrane</keyword>
<dbReference type="Proteomes" id="UP000595101">
    <property type="component" value="Chromosome"/>
</dbReference>
<protein>
    <submittedName>
        <fullName evidence="2">PepSY-associated TM helix domain-containing protein</fullName>
    </submittedName>
</protein>
<proteinExistence type="predicted"/>
<dbReference type="GeneID" id="60784366"/>